<organism evidence="1 2">
    <name type="scientific">Batillaria attramentaria</name>
    <dbReference type="NCBI Taxonomy" id="370345"/>
    <lineage>
        <taxon>Eukaryota</taxon>
        <taxon>Metazoa</taxon>
        <taxon>Spiralia</taxon>
        <taxon>Lophotrochozoa</taxon>
        <taxon>Mollusca</taxon>
        <taxon>Gastropoda</taxon>
        <taxon>Caenogastropoda</taxon>
        <taxon>Sorbeoconcha</taxon>
        <taxon>Cerithioidea</taxon>
        <taxon>Batillariidae</taxon>
        <taxon>Batillaria</taxon>
    </lineage>
</organism>
<protein>
    <submittedName>
        <fullName evidence="1">Uncharacterized protein</fullName>
    </submittedName>
</protein>
<proteinExistence type="predicted"/>
<comment type="caution">
    <text evidence="1">The sequence shown here is derived from an EMBL/GenBank/DDBJ whole genome shotgun (WGS) entry which is preliminary data.</text>
</comment>
<feature type="non-terminal residue" evidence="1">
    <location>
        <position position="1"/>
    </location>
</feature>
<evidence type="ECO:0000313" key="2">
    <source>
        <dbReference type="Proteomes" id="UP001519460"/>
    </source>
</evidence>
<accession>A0ABD0JB06</accession>
<dbReference type="EMBL" id="JACVVK020000523">
    <property type="protein sequence ID" value="KAK7468084.1"/>
    <property type="molecule type" value="Genomic_DNA"/>
</dbReference>
<dbReference type="AlphaFoldDB" id="A0ABD0JB06"/>
<name>A0ABD0JB06_9CAEN</name>
<feature type="non-terminal residue" evidence="1">
    <location>
        <position position="57"/>
    </location>
</feature>
<dbReference type="Proteomes" id="UP001519460">
    <property type="component" value="Unassembled WGS sequence"/>
</dbReference>
<gene>
    <name evidence="1" type="ORF">BaRGS_00036667</name>
</gene>
<reference evidence="1 2" key="1">
    <citation type="journal article" date="2023" name="Sci. Data">
        <title>Genome assembly of the Korean intertidal mud-creeper Batillaria attramentaria.</title>
        <authorList>
            <person name="Patra A.K."/>
            <person name="Ho P.T."/>
            <person name="Jun S."/>
            <person name="Lee S.J."/>
            <person name="Kim Y."/>
            <person name="Won Y.J."/>
        </authorList>
    </citation>
    <scope>NUCLEOTIDE SEQUENCE [LARGE SCALE GENOMIC DNA]</scope>
    <source>
        <strain evidence="1">Wonlab-2016</strain>
    </source>
</reference>
<evidence type="ECO:0000313" key="1">
    <source>
        <dbReference type="EMBL" id="KAK7468084.1"/>
    </source>
</evidence>
<keyword evidence="2" id="KW-1185">Reference proteome</keyword>
<sequence length="57" mass="6436">TSHGIVKNRDQRLDGLVNVGTAAFPTRSRRSDVHFPAIFEGDCSHGETRRERADNER</sequence>